<evidence type="ECO:0008006" key="4">
    <source>
        <dbReference type="Google" id="ProtNLM"/>
    </source>
</evidence>
<sequence length="421" mass="46016">MNAPEPVVRDYLQLGLRMGRLVDGYVDCYFGEPAPARQVADEPRPHPGELAAEARRLLRELDAGALEPDRSRFLAGQLRAVECCARRLDGAELPFVAELEACFDVTVELGETDRYAEVHDAMAALLPGAAPLAERLDAFRARDSAARDRLGEAVGLVAAELRTRARAAFPLPEAEGTEFTVVTDAPWNAFNDYRGDFRSHVSLNAAGAHGLSAVPILATHEAYPGHHTERCVKEAHLVRVLGQAEHSITLVNTPQCLIAEGTAEQALEILLDDQWGAWNTRLLAGIGIDIDGVTGARLWELTRSLLGVRQDAALLLHAHGAGEDDVVAYLRRWMLLDEVQARHTVRFLTHPLWRAYTTTYAEGSRLVGAWLAVAPPGTARLRRYGRLLSEPLLPTQLRQELTGARPDGRGTGSGQPRSRPA</sequence>
<organism evidence="2 3">
    <name type="scientific">Winogradskya humida</name>
    <dbReference type="NCBI Taxonomy" id="113566"/>
    <lineage>
        <taxon>Bacteria</taxon>
        <taxon>Bacillati</taxon>
        <taxon>Actinomycetota</taxon>
        <taxon>Actinomycetes</taxon>
        <taxon>Micromonosporales</taxon>
        <taxon>Micromonosporaceae</taxon>
        <taxon>Winogradskya</taxon>
    </lineage>
</organism>
<comment type="caution">
    <text evidence="2">The sequence shown here is derived from an EMBL/GenBank/DDBJ whole genome shotgun (WGS) entry which is preliminary data.</text>
</comment>
<reference evidence="2 3" key="1">
    <citation type="submission" date="2021-01" db="EMBL/GenBank/DDBJ databases">
        <title>Whole genome shotgun sequence of Actinoplanes humidus NBRC 14915.</title>
        <authorList>
            <person name="Komaki H."/>
            <person name="Tamura T."/>
        </authorList>
    </citation>
    <scope>NUCLEOTIDE SEQUENCE [LARGE SCALE GENOMIC DNA]</scope>
    <source>
        <strain evidence="2 3">NBRC 14915</strain>
    </source>
</reference>
<accession>A0ABQ4A172</accession>
<dbReference type="EMBL" id="BOMN01000111">
    <property type="protein sequence ID" value="GIE24583.1"/>
    <property type="molecule type" value="Genomic_DNA"/>
</dbReference>
<proteinExistence type="predicted"/>
<name>A0ABQ4A172_9ACTN</name>
<evidence type="ECO:0000313" key="3">
    <source>
        <dbReference type="Proteomes" id="UP000603200"/>
    </source>
</evidence>
<evidence type="ECO:0000313" key="2">
    <source>
        <dbReference type="EMBL" id="GIE24583.1"/>
    </source>
</evidence>
<gene>
    <name evidence="2" type="ORF">Ahu01nite_076850</name>
</gene>
<evidence type="ECO:0000256" key="1">
    <source>
        <dbReference type="SAM" id="MobiDB-lite"/>
    </source>
</evidence>
<dbReference type="Proteomes" id="UP000603200">
    <property type="component" value="Unassembled WGS sequence"/>
</dbReference>
<protein>
    <recommendedName>
        <fullName evidence="4">DUF885 domain-containing protein</fullName>
    </recommendedName>
</protein>
<keyword evidence="3" id="KW-1185">Reference proteome</keyword>
<dbReference type="RefSeq" id="WP_239159473.1">
    <property type="nucleotide sequence ID" value="NZ_BAAATV010000019.1"/>
</dbReference>
<feature type="region of interest" description="Disordered" evidence="1">
    <location>
        <begin position="398"/>
        <end position="421"/>
    </location>
</feature>